<accession>A0A2H4ZKK7</accession>
<dbReference type="EMBL" id="MF974563">
    <property type="protein sequence ID" value="AUF82084.1"/>
    <property type="molecule type" value="Genomic_DNA"/>
</dbReference>
<proteinExistence type="predicted"/>
<name>A0A2H4ZKK7_GVCL</name>
<organismHost>
    <name type="scientific">Tortricidae</name>
    <dbReference type="NCBI Taxonomy" id="7139"/>
</organismHost>
<sequence>MRKSFSLQNLILTRTHLMQNVSRSQNCGRSFAKRFAKYVLQMCFTNVFHEFCDDESDFVSRF</sequence>
<evidence type="ECO:0000313" key="1">
    <source>
        <dbReference type="EMBL" id="AUF82084.1"/>
    </source>
</evidence>
<reference evidence="1" key="1">
    <citation type="journal article" date="2017" name="Int. J. Mol. Sci.">
        <title>Genome Analysis and Genetic Stability of the Cryptophlebia leucotreta Granulovirus (CrleGV-SA) after 15 Years of Commercial Use as a Biopesticide.</title>
        <authorList>
            <person name="van der Merwe M."/>
            <person name="Jukes M.D."/>
            <person name="Rabalski L."/>
            <person name="Knox C."/>
            <person name="Opoku-Debrah J.K."/>
            <person name="Moore S.D."/>
            <person name="Krejmer-Rabalska M."/>
            <person name="Szewczyk B."/>
            <person name="Hill M.P."/>
        </authorList>
    </citation>
    <scope>NUCLEOTIDE SEQUENCE</scope>
    <source>
        <strain evidence="1">CrleGV-SA</strain>
    </source>
</reference>
<organism evidence="1">
    <name type="scientific">Cryptophlebia leucotreta granulosis virus</name>
    <name type="common">ClGV</name>
    <name type="synonym">Cryptophlebia leucotreta granulovirus</name>
    <dbReference type="NCBI Taxonomy" id="35254"/>
    <lineage>
        <taxon>Viruses</taxon>
        <taxon>Viruses incertae sedis</taxon>
        <taxon>Naldaviricetes</taxon>
        <taxon>Lefavirales</taxon>
        <taxon>Baculoviridae</taxon>
        <taxon>Betabaculovirus</taxon>
        <taxon>Betabaculovirus cryleucotretae</taxon>
    </lineage>
</organism>
<protein>
    <submittedName>
        <fullName evidence="1">Uncharacterized protein</fullName>
    </submittedName>
</protein>